<comment type="caution">
    <text evidence="8">The sequence shown here is derived from an EMBL/GenBank/DDBJ whole genome shotgun (WGS) entry which is preliminary data.</text>
</comment>
<dbReference type="AlphaFoldDB" id="A0A562Q7H4"/>
<evidence type="ECO:0000256" key="7">
    <source>
        <dbReference type="ARBA" id="ARBA00023157"/>
    </source>
</evidence>
<gene>
    <name evidence="8" type="ORF">IQ22_03088</name>
</gene>
<dbReference type="OrthoDB" id="7197884at2"/>
<keyword evidence="2" id="KW-0719">Serine esterase</keyword>
<dbReference type="GO" id="GO:0052689">
    <property type="term" value="F:carboxylic ester hydrolase activity"/>
    <property type="evidence" value="ECO:0007669"/>
    <property type="project" value="UniProtKB-KW"/>
</dbReference>
<dbReference type="InterPro" id="IPR011118">
    <property type="entry name" value="Tannase/feruloyl_esterase"/>
</dbReference>
<dbReference type="Proteomes" id="UP000316905">
    <property type="component" value="Unassembled WGS sequence"/>
</dbReference>
<accession>A0A562Q7H4</accession>
<dbReference type="EMBL" id="VLKY01000010">
    <property type="protein sequence ID" value="TWI52712.1"/>
    <property type="molecule type" value="Genomic_DNA"/>
</dbReference>
<dbReference type="InterPro" id="IPR029058">
    <property type="entry name" value="AB_hydrolase_fold"/>
</dbReference>
<keyword evidence="6" id="KW-0106">Calcium</keyword>
<protein>
    <submittedName>
        <fullName evidence="8">Feruloyl esterase</fullName>
    </submittedName>
</protein>
<evidence type="ECO:0000256" key="4">
    <source>
        <dbReference type="ARBA" id="ARBA00022729"/>
    </source>
</evidence>
<proteinExistence type="inferred from homology"/>
<evidence type="ECO:0000313" key="8">
    <source>
        <dbReference type="EMBL" id="TWI52712.1"/>
    </source>
</evidence>
<evidence type="ECO:0000256" key="1">
    <source>
        <dbReference type="ARBA" id="ARBA00006249"/>
    </source>
</evidence>
<evidence type="ECO:0000313" key="9">
    <source>
        <dbReference type="Proteomes" id="UP000316905"/>
    </source>
</evidence>
<keyword evidence="5" id="KW-0378">Hydrolase</keyword>
<sequence length="539" mass="57313">MAASSAHATSLHGSCDMLQVKLSALPNTLIDQATYIKAGGLTVGGRDIAAHCLVTGRMNRRTGVDGETYAIGFEMRLPQEWNGRFYYQANGGLDGNVLTATGGLGGGPVTNALDQGFAVLSSDAGHTGAQNPSFGIDPQARLDYGYQAAATLTSMAKSALKIAYGVRPAHSYFGGCSNGGRHTFVAMNRLANEYDGFLAGAPGYRLPLAAIASIYGAQQYAKVATDPGDLSTAFTAAERALVSQKVLDRCDKLDGLEDDIIGDFPRCQRTFSIKRDVPTCTDTRDGSCLSLAQKQAIEPIFKGPVTSNGKPVYAPFPYDSGLGTTGVASWEFESPLTRDSAAVGIVFGVPPENPATFDGTAFTLNASIDNLLRRVNRTDSVYTQSAMSFMTPPAPTDLSELKERGAKVMVYHGVSDAIFSVEDTAAWYEELQKANHGKADRFVRFFPVPGMGHCSGGPATDQFDMLTPLVNWVEKGKAPDRVIAQARGAGNPGGENSDLPADWSPTRTRPLCPYPQVATYIGKGNPESASSFFCTSRSR</sequence>
<dbReference type="PANTHER" id="PTHR33938:SF15">
    <property type="entry name" value="FERULOYL ESTERASE B-RELATED"/>
    <property type="match status" value="1"/>
</dbReference>
<reference evidence="8 9" key="1">
    <citation type="journal article" date="2015" name="Stand. Genomic Sci.">
        <title>Genomic Encyclopedia of Bacterial and Archaeal Type Strains, Phase III: the genomes of soil and plant-associated and newly described type strains.</title>
        <authorList>
            <person name="Whitman W.B."/>
            <person name="Woyke T."/>
            <person name="Klenk H.P."/>
            <person name="Zhou Y."/>
            <person name="Lilburn T.G."/>
            <person name="Beck B.J."/>
            <person name="De Vos P."/>
            <person name="Vandamme P."/>
            <person name="Eisen J.A."/>
            <person name="Garrity G."/>
            <person name="Hugenholtz P."/>
            <person name="Kyrpides N.C."/>
        </authorList>
    </citation>
    <scope>NUCLEOTIDE SEQUENCE [LARGE SCALE GENOMIC DNA]</scope>
    <source>
        <strain evidence="8 9">CGMCC 1.6858</strain>
    </source>
</reference>
<organism evidence="8 9">
    <name type="scientific">Pseudomonas duriflava</name>
    <dbReference type="NCBI Taxonomy" id="459528"/>
    <lineage>
        <taxon>Bacteria</taxon>
        <taxon>Pseudomonadati</taxon>
        <taxon>Pseudomonadota</taxon>
        <taxon>Gammaproteobacteria</taxon>
        <taxon>Pseudomonadales</taxon>
        <taxon>Pseudomonadaceae</taxon>
        <taxon>Pseudomonas</taxon>
    </lineage>
</organism>
<keyword evidence="3" id="KW-0479">Metal-binding</keyword>
<name>A0A562Q7H4_9PSED</name>
<dbReference type="PANTHER" id="PTHR33938">
    <property type="entry name" value="FERULOYL ESTERASE B-RELATED"/>
    <property type="match status" value="1"/>
</dbReference>
<evidence type="ECO:0000256" key="3">
    <source>
        <dbReference type="ARBA" id="ARBA00022723"/>
    </source>
</evidence>
<keyword evidence="4" id="KW-0732">Signal</keyword>
<dbReference type="Pfam" id="PF07519">
    <property type="entry name" value="Tannase"/>
    <property type="match status" value="1"/>
</dbReference>
<dbReference type="Gene3D" id="3.40.50.1820">
    <property type="entry name" value="alpha/beta hydrolase"/>
    <property type="match status" value="1"/>
</dbReference>
<dbReference type="GO" id="GO:0046872">
    <property type="term" value="F:metal ion binding"/>
    <property type="evidence" value="ECO:0007669"/>
    <property type="project" value="UniProtKB-KW"/>
</dbReference>
<evidence type="ECO:0000256" key="5">
    <source>
        <dbReference type="ARBA" id="ARBA00022801"/>
    </source>
</evidence>
<evidence type="ECO:0000256" key="2">
    <source>
        <dbReference type="ARBA" id="ARBA00022487"/>
    </source>
</evidence>
<keyword evidence="9" id="KW-1185">Reference proteome</keyword>
<dbReference type="SUPFAM" id="SSF53474">
    <property type="entry name" value="alpha/beta-Hydrolases"/>
    <property type="match status" value="1"/>
</dbReference>
<comment type="similarity">
    <text evidence="1">Belongs to the tannase family.</text>
</comment>
<dbReference type="RefSeq" id="WP_145143432.1">
    <property type="nucleotide sequence ID" value="NZ_VLKY01000010.1"/>
</dbReference>
<keyword evidence="7" id="KW-1015">Disulfide bond</keyword>
<evidence type="ECO:0000256" key="6">
    <source>
        <dbReference type="ARBA" id="ARBA00022837"/>
    </source>
</evidence>